<proteinExistence type="predicted"/>
<organism evidence="1 2">
    <name type="scientific">Shewanella japonica</name>
    <dbReference type="NCBI Taxonomy" id="93973"/>
    <lineage>
        <taxon>Bacteria</taxon>
        <taxon>Pseudomonadati</taxon>
        <taxon>Pseudomonadota</taxon>
        <taxon>Gammaproteobacteria</taxon>
        <taxon>Alteromonadales</taxon>
        <taxon>Shewanellaceae</taxon>
        <taxon>Shewanella</taxon>
    </lineage>
</organism>
<dbReference type="Proteomes" id="UP000191820">
    <property type="component" value="Chromosome"/>
</dbReference>
<dbReference type="EMBL" id="CP020472">
    <property type="protein sequence ID" value="ARD22985.1"/>
    <property type="molecule type" value="Genomic_DNA"/>
</dbReference>
<evidence type="ECO:0000313" key="2">
    <source>
        <dbReference type="Proteomes" id="UP000191820"/>
    </source>
</evidence>
<dbReference type="RefSeq" id="WP_167692870.1">
    <property type="nucleotide sequence ID" value="NZ_CP020472.1"/>
</dbReference>
<evidence type="ECO:0000313" key="1">
    <source>
        <dbReference type="EMBL" id="ARD22985.1"/>
    </source>
</evidence>
<name>A0ABM6JL41_9GAMM</name>
<protein>
    <recommendedName>
        <fullName evidence="3">DUF2489 domain-containing protein</fullName>
    </recommendedName>
</protein>
<evidence type="ECO:0008006" key="3">
    <source>
        <dbReference type="Google" id="ProtNLM"/>
    </source>
</evidence>
<gene>
    <name evidence="1" type="ORF">SJ2017_2699</name>
</gene>
<reference evidence="1 2" key="1">
    <citation type="submission" date="2017-03" db="EMBL/GenBank/DDBJ databases">
        <title>Genome sequencing of Shewanella japonica KCTC 22435.</title>
        <authorList>
            <person name="Kim K.M."/>
        </authorList>
    </citation>
    <scope>NUCLEOTIDE SEQUENCE [LARGE SCALE GENOMIC DNA]</scope>
    <source>
        <strain evidence="1 2">KCTC 22435</strain>
    </source>
</reference>
<keyword evidence="2" id="KW-1185">Reference proteome</keyword>
<accession>A0ABM6JL41</accession>
<sequence>MGFSDYMAISAFLVALLSALYARWTWSEAKKANDISRVNSLLTLKQHYSDLLQKEHDKSKAWLEGKENKVSDGYTEACLKAAADYQQKYRQVSSQLEKLKLEVLTKET</sequence>